<dbReference type="InterPro" id="IPR009003">
    <property type="entry name" value="Peptidase_S1_PA"/>
</dbReference>
<feature type="region of interest" description="Disordered" evidence="1">
    <location>
        <begin position="418"/>
        <end position="437"/>
    </location>
</feature>
<evidence type="ECO:0000313" key="2">
    <source>
        <dbReference type="EMBL" id="RYN69053.1"/>
    </source>
</evidence>
<dbReference type="Proteomes" id="UP000291422">
    <property type="component" value="Unassembled WGS sequence"/>
</dbReference>
<comment type="caution">
    <text evidence="2">The sequence shown here is derived from an EMBL/GenBank/DDBJ whole genome shotgun (WGS) entry which is preliminary data.</text>
</comment>
<evidence type="ECO:0000256" key="1">
    <source>
        <dbReference type="SAM" id="MobiDB-lite"/>
    </source>
</evidence>
<gene>
    <name evidence="2" type="ORF">AA0117_g11092</name>
</gene>
<evidence type="ECO:0008006" key="4">
    <source>
        <dbReference type="Google" id="ProtNLM"/>
    </source>
</evidence>
<dbReference type="SUPFAM" id="SSF50494">
    <property type="entry name" value="Trypsin-like serine proteases"/>
    <property type="match status" value="1"/>
</dbReference>
<dbReference type="AlphaFoldDB" id="A0A4Q4N293"/>
<evidence type="ECO:0000313" key="3">
    <source>
        <dbReference type="Proteomes" id="UP000291422"/>
    </source>
</evidence>
<dbReference type="EMBL" id="PDXD01000047">
    <property type="protein sequence ID" value="RYN69053.1"/>
    <property type="molecule type" value="Genomic_DNA"/>
</dbReference>
<proteinExistence type="predicted"/>
<organism evidence="2 3">
    <name type="scientific">Alternaria alternata</name>
    <name type="common">Alternaria rot fungus</name>
    <name type="synonym">Torula alternata</name>
    <dbReference type="NCBI Taxonomy" id="5599"/>
    <lineage>
        <taxon>Eukaryota</taxon>
        <taxon>Fungi</taxon>
        <taxon>Dikarya</taxon>
        <taxon>Ascomycota</taxon>
        <taxon>Pezizomycotina</taxon>
        <taxon>Dothideomycetes</taxon>
        <taxon>Pleosporomycetidae</taxon>
        <taxon>Pleosporales</taxon>
        <taxon>Pleosporineae</taxon>
        <taxon>Pleosporaceae</taxon>
        <taxon>Alternaria</taxon>
        <taxon>Alternaria sect. Alternaria</taxon>
        <taxon>Alternaria alternata complex</taxon>
    </lineage>
</organism>
<name>A0A4Q4N293_ALTAL</name>
<feature type="region of interest" description="Disordered" evidence="1">
    <location>
        <begin position="776"/>
        <end position="800"/>
    </location>
</feature>
<feature type="compositionally biased region" description="Basic and acidic residues" evidence="1">
    <location>
        <begin position="781"/>
        <end position="800"/>
    </location>
</feature>
<accession>A0A4Q4N293</accession>
<dbReference type="VEuPathDB" id="FungiDB:CC77DRAFT_1015914"/>
<dbReference type="VEuPathDB" id="FungiDB:CC77DRAFT_1004565"/>
<sequence>MPEPTPLPAPLLLELLVPQTETFLVEGLYIGLLSRHRPPTEVREWFDDKHVREMLHTHVKRKNKSPDYLKAIILCMAGLLEGTQVRLTPTIWISTGDTRSKSSIKNSISNATYLNKFLAKFRMREPHITVSGPEILSGVRISSGVGVHTFAIRGADNSLDSVCGTSARFTMQAASDGSTFQCYSTIGGLIFVDDDLFAITTAHAITKHGIPDPRHVVMDETDDSLILRGSNLREWVPSPFPNTFAYLGDAYVRGTKVDKPVVDAADFALVEPQSFPKLGNRYQVEGWSDFETVSGHTPTAELSSGDVTICTNDYRVPMKGYMVEGDVPIIVGGIMMLTRMIEVTMPAAPGLSGSWVVRGGELCGVVYAGNASIPYLYIIPAETMLENVKKLLGSGTVRVATTQKISEWKLRHTPDIHTWKSSADESPSPHVETKAPQPLEDTSFYEMYQVGTMVRIKSFFADLTVESQEMYTVWDASRDRQGNAQYTLQKSDGSLVDGGREYSKNELTFVVSKRDFQDGGGRESSVLAFSYFYGAAENLEEKPRHQTLVGSPSASPKKDCTVLIPKALERAINVSLPYPRKLRSSATIDNDPDTQRILARLVNYGTPQEVAEEGFRVCRVNANLRAKLDKVKKVAATTAAVIAVDTITAAAITATATATAAIAHSSAVSASMAASTSFTAGTIPILKRNTAVPTSTIPNIPPQGQPRAIRALKSKIAVMEDALAEMRNEAPKMRKCMAWMWDIIGKECMNHIPKQLKDMYHETMVVDLVDWQPNGRVKGGKGKDDLKNTKGKEEVKVKKERASAADNVLAGVKRRGVSPLGKDAKKIKFEQREV</sequence>
<protein>
    <recommendedName>
        <fullName evidence="4">Peptidase S1 domain-containing protein</fullName>
    </recommendedName>
</protein>
<reference evidence="3" key="1">
    <citation type="journal article" date="2019" name="bioRxiv">
        <title>Genomics, evolutionary history and diagnostics of the Alternaria alternata species group including apple and Asian pear pathotypes.</title>
        <authorList>
            <person name="Armitage A.D."/>
            <person name="Cockerton H.M."/>
            <person name="Sreenivasaprasad S."/>
            <person name="Woodhall J.W."/>
            <person name="Lane C.R."/>
            <person name="Harrison R.J."/>
            <person name="Clarkson J.P."/>
        </authorList>
    </citation>
    <scope>NUCLEOTIDE SEQUENCE [LARGE SCALE GENOMIC DNA]</scope>
    <source>
        <strain evidence="3">FERA 1177</strain>
    </source>
</reference>